<keyword evidence="2" id="KW-1185">Reference proteome</keyword>
<name>A0A1E7ENK2_9STRA</name>
<dbReference type="AlphaFoldDB" id="A0A1E7ENK2"/>
<dbReference type="EMBL" id="KV784385">
    <property type="protein sequence ID" value="OEU07549.1"/>
    <property type="molecule type" value="Genomic_DNA"/>
</dbReference>
<gene>
    <name evidence="1" type="ORF">FRACYDRAFT_221178</name>
</gene>
<dbReference type="InParanoid" id="A0A1E7ENK2"/>
<dbReference type="Proteomes" id="UP000095751">
    <property type="component" value="Unassembled WGS sequence"/>
</dbReference>
<accession>A0A1E7ENK2</accession>
<proteinExistence type="predicted"/>
<organism evidence="1 2">
    <name type="scientific">Fragilariopsis cylindrus CCMP1102</name>
    <dbReference type="NCBI Taxonomy" id="635003"/>
    <lineage>
        <taxon>Eukaryota</taxon>
        <taxon>Sar</taxon>
        <taxon>Stramenopiles</taxon>
        <taxon>Ochrophyta</taxon>
        <taxon>Bacillariophyta</taxon>
        <taxon>Bacillariophyceae</taxon>
        <taxon>Bacillariophycidae</taxon>
        <taxon>Bacillariales</taxon>
        <taxon>Bacillariaceae</taxon>
        <taxon>Fragilariopsis</taxon>
    </lineage>
</organism>
<sequence length="53" mass="5847">MQKTAMLIPISFPPSFIHANIAAVTSATFFGKSDARSDDLVHLENSINVSWRI</sequence>
<dbReference type="KEGG" id="fcy:FRACYDRAFT_221178"/>
<reference evidence="1 2" key="1">
    <citation type="submission" date="2016-09" db="EMBL/GenBank/DDBJ databases">
        <title>Extensive genetic diversity and differential bi-allelic expression allows diatom success in the polar Southern Ocean.</title>
        <authorList>
            <consortium name="DOE Joint Genome Institute"/>
            <person name="Mock T."/>
            <person name="Otillar R.P."/>
            <person name="Strauss J."/>
            <person name="Dupont C."/>
            <person name="Frickenhaus S."/>
            <person name="Maumus F."/>
            <person name="Mcmullan M."/>
            <person name="Sanges R."/>
            <person name="Schmutz J."/>
            <person name="Toseland A."/>
            <person name="Valas R."/>
            <person name="Veluchamy A."/>
            <person name="Ward B.J."/>
            <person name="Allen A."/>
            <person name="Barry K."/>
            <person name="Falciatore A."/>
            <person name="Ferrante M."/>
            <person name="Fortunato A.E."/>
            <person name="Gloeckner G."/>
            <person name="Gruber A."/>
            <person name="Hipkin R."/>
            <person name="Janech M."/>
            <person name="Kroth P."/>
            <person name="Leese F."/>
            <person name="Lindquist E."/>
            <person name="Lyon B.R."/>
            <person name="Martin J."/>
            <person name="Mayer C."/>
            <person name="Parker M."/>
            <person name="Quesneville H."/>
            <person name="Raymond J."/>
            <person name="Uhlig C."/>
            <person name="Valentin K.U."/>
            <person name="Worden A.Z."/>
            <person name="Armbrust E.V."/>
            <person name="Bowler C."/>
            <person name="Green B."/>
            <person name="Moulton V."/>
            <person name="Van Oosterhout C."/>
            <person name="Grigoriev I."/>
        </authorList>
    </citation>
    <scope>NUCLEOTIDE SEQUENCE [LARGE SCALE GENOMIC DNA]</scope>
    <source>
        <strain evidence="1 2">CCMP1102</strain>
    </source>
</reference>
<evidence type="ECO:0000313" key="1">
    <source>
        <dbReference type="EMBL" id="OEU07549.1"/>
    </source>
</evidence>
<evidence type="ECO:0000313" key="2">
    <source>
        <dbReference type="Proteomes" id="UP000095751"/>
    </source>
</evidence>
<protein>
    <submittedName>
        <fullName evidence="1">Uncharacterized protein</fullName>
    </submittedName>
</protein>